<evidence type="ECO:0000256" key="6">
    <source>
        <dbReference type="ARBA" id="ARBA00022989"/>
    </source>
</evidence>
<evidence type="ECO:0000313" key="11">
    <source>
        <dbReference type="Proteomes" id="UP001164746"/>
    </source>
</evidence>
<keyword evidence="4" id="KW-0808">Transferase</keyword>
<keyword evidence="11" id="KW-1185">Reference proteome</keyword>
<evidence type="ECO:0000256" key="7">
    <source>
        <dbReference type="ARBA" id="ARBA00023136"/>
    </source>
</evidence>
<dbReference type="Pfam" id="PF01697">
    <property type="entry name" value="Glyco_transf_92"/>
    <property type="match status" value="1"/>
</dbReference>
<evidence type="ECO:0000256" key="8">
    <source>
        <dbReference type="SAM" id="MobiDB-lite"/>
    </source>
</evidence>
<evidence type="ECO:0000256" key="1">
    <source>
        <dbReference type="ARBA" id="ARBA00004167"/>
    </source>
</evidence>
<gene>
    <name evidence="10" type="ORF">MAR_020604</name>
</gene>
<comment type="similarity">
    <text evidence="2">Belongs to the glycosyltransferase 92 family.</text>
</comment>
<feature type="chain" id="PRO_5046762074" description="Glycosyltransferase family 92 protein" evidence="9">
    <location>
        <begin position="21"/>
        <end position="727"/>
    </location>
</feature>
<feature type="non-terminal residue" evidence="10">
    <location>
        <position position="1"/>
    </location>
</feature>
<accession>A0ABY7E5V4</accession>
<dbReference type="PANTHER" id="PTHR21461:SF40">
    <property type="entry name" value="GLYCOSYLTRANSFERASE FAMILY 92 PROTEIN"/>
    <property type="match status" value="1"/>
</dbReference>
<dbReference type="PANTHER" id="PTHR21461">
    <property type="entry name" value="GLYCOSYLTRANSFERASE FAMILY 92 PROTEIN"/>
    <property type="match status" value="1"/>
</dbReference>
<keyword evidence="5" id="KW-0812">Transmembrane</keyword>
<evidence type="ECO:0000256" key="3">
    <source>
        <dbReference type="ARBA" id="ARBA00022676"/>
    </source>
</evidence>
<comment type="subcellular location">
    <subcellularLocation>
        <location evidence="1">Membrane</location>
        <topology evidence="1">Single-pass membrane protein</topology>
    </subcellularLocation>
</comment>
<protein>
    <recommendedName>
        <fullName evidence="12">Glycosyltransferase family 92 protein</fullName>
    </recommendedName>
</protein>
<feature type="region of interest" description="Disordered" evidence="8">
    <location>
        <begin position="372"/>
        <end position="419"/>
    </location>
</feature>
<dbReference type="Proteomes" id="UP001164746">
    <property type="component" value="Chromosome 5"/>
</dbReference>
<organism evidence="10 11">
    <name type="scientific">Mya arenaria</name>
    <name type="common">Soft-shell clam</name>
    <dbReference type="NCBI Taxonomy" id="6604"/>
    <lineage>
        <taxon>Eukaryota</taxon>
        <taxon>Metazoa</taxon>
        <taxon>Spiralia</taxon>
        <taxon>Lophotrochozoa</taxon>
        <taxon>Mollusca</taxon>
        <taxon>Bivalvia</taxon>
        <taxon>Autobranchia</taxon>
        <taxon>Heteroconchia</taxon>
        <taxon>Euheterodonta</taxon>
        <taxon>Imparidentia</taxon>
        <taxon>Neoheterodontei</taxon>
        <taxon>Myida</taxon>
        <taxon>Myoidea</taxon>
        <taxon>Myidae</taxon>
        <taxon>Mya</taxon>
    </lineage>
</organism>
<evidence type="ECO:0000256" key="5">
    <source>
        <dbReference type="ARBA" id="ARBA00022692"/>
    </source>
</evidence>
<keyword evidence="9" id="KW-0732">Signal</keyword>
<reference evidence="10" key="1">
    <citation type="submission" date="2022-11" db="EMBL/GenBank/DDBJ databases">
        <title>Centuries of genome instability and evolution in soft-shell clam transmissible cancer (bioRxiv).</title>
        <authorList>
            <person name="Hart S.F.M."/>
            <person name="Yonemitsu M.A."/>
            <person name="Giersch R.M."/>
            <person name="Beal B.F."/>
            <person name="Arriagada G."/>
            <person name="Davis B.W."/>
            <person name="Ostrander E.A."/>
            <person name="Goff S.P."/>
            <person name="Metzger M.J."/>
        </authorList>
    </citation>
    <scope>NUCLEOTIDE SEQUENCE</scope>
    <source>
        <strain evidence="10">MELC-2E11</strain>
        <tissue evidence="10">Siphon/mantle</tissue>
    </source>
</reference>
<evidence type="ECO:0000256" key="2">
    <source>
        <dbReference type="ARBA" id="ARBA00007647"/>
    </source>
</evidence>
<dbReference type="InterPro" id="IPR008166">
    <property type="entry name" value="Glyco_transf_92"/>
</dbReference>
<keyword evidence="3" id="KW-0328">Glycosyltransferase</keyword>
<dbReference type="EMBL" id="CP111016">
    <property type="protein sequence ID" value="WAR05235.1"/>
    <property type="molecule type" value="Genomic_DNA"/>
</dbReference>
<name>A0ABY7E5V4_MYAAR</name>
<feature type="compositionally biased region" description="Basic residues" evidence="8">
    <location>
        <begin position="377"/>
        <end position="386"/>
    </location>
</feature>
<keyword evidence="6" id="KW-1133">Transmembrane helix</keyword>
<sequence length="727" mass="80674">MEYKIVKVIILLGFFSCTFNAPCEDPLVERGVFTTCTIGQDRTCPGNCHTCERLGGATGMDLGLCCPQTQRAGCERSSPAVLEFERARQQILQRRVGTSGSSTGSGDFGASSSSGGGDFGRSPTVDRFGGGSPDPQSTSARGFDARQGPATRDQGPEPARSGAGFRERAPADTRFRDTPSPGSPCGGFTRPTSYCVMVPFPRCPMGQRCVGIGFRRGVCCPMMPFSPPFSPMGGFGMGPGPRPMGRDSCARDVKCVREGQHECYIDENCPTPMKCCDIGEGCRRQCGQEDSKAEPCQCGRGGKRKENGTSSFESIPNQVKKPFVKAKDARIYMYSAFLYPGQSETNNVHDGTLERHGYMNIKAYLKQNNVIGSNQSNHHKKPKAVRNKNGAEKRPTEQRTFQGPNNKPAPSFPAPQSDRESTDLKVVINGWSHVGALQENNSVYVETPFTCCVKLKNGDIWQFPSNNARAGWYRFQPGHLEPLEFVCSFKGEEEDVEGVSLAQAGHTCPESSRFYLKPKRITLRSKQGIAVSAKVAFGSLNAARIVEWFEAVRLMGASQVFLYTHELNADAQRVLDLYKDAGFVQYFPFDFPERDTNPRSFVDVSVQIWKDEVVALIDGQERMSEHQFAMYLDLDEFLIPLGYQLKNSWIKYFNKKFKRDKRLAGLMFPTQLHMMDWGPTGGGSMYIEKFMNATNGLMDRQKYVFMPERIEPGTCTAHSFISKKGYK</sequence>
<evidence type="ECO:0000256" key="9">
    <source>
        <dbReference type="SAM" id="SignalP"/>
    </source>
</evidence>
<evidence type="ECO:0000256" key="4">
    <source>
        <dbReference type="ARBA" id="ARBA00022679"/>
    </source>
</evidence>
<feature type="region of interest" description="Disordered" evidence="8">
    <location>
        <begin position="93"/>
        <end position="183"/>
    </location>
</feature>
<evidence type="ECO:0008006" key="12">
    <source>
        <dbReference type="Google" id="ProtNLM"/>
    </source>
</evidence>
<feature type="compositionally biased region" description="Basic and acidic residues" evidence="8">
    <location>
        <begin position="165"/>
        <end position="177"/>
    </location>
</feature>
<evidence type="ECO:0000313" key="10">
    <source>
        <dbReference type="EMBL" id="WAR05235.1"/>
    </source>
</evidence>
<feature type="compositionally biased region" description="Low complexity" evidence="8">
    <location>
        <begin position="97"/>
        <end position="113"/>
    </location>
</feature>
<feature type="region of interest" description="Disordered" evidence="8">
    <location>
        <begin position="291"/>
        <end position="314"/>
    </location>
</feature>
<proteinExistence type="inferred from homology"/>
<keyword evidence="7" id="KW-0472">Membrane</keyword>
<feature type="signal peptide" evidence="9">
    <location>
        <begin position="1"/>
        <end position="20"/>
    </location>
</feature>